<feature type="domain" description="GATA-type" evidence="2">
    <location>
        <begin position="112"/>
        <end position="144"/>
    </location>
</feature>
<name>A0AAV9HNS8_9PEZI</name>
<dbReference type="GO" id="GO:0043565">
    <property type="term" value="F:sequence-specific DNA binding"/>
    <property type="evidence" value="ECO:0007669"/>
    <property type="project" value="InterPro"/>
</dbReference>
<dbReference type="SUPFAM" id="SSF57716">
    <property type="entry name" value="Glucocorticoid receptor-like (DNA-binding domain)"/>
    <property type="match status" value="1"/>
</dbReference>
<dbReference type="Gene3D" id="3.30.50.10">
    <property type="entry name" value="Erythroid Transcription Factor GATA-1, subunit A"/>
    <property type="match status" value="1"/>
</dbReference>
<dbReference type="InterPro" id="IPR000679">
    <property type="entry name" value="Znf_GATA"/>
</dbReference>
<keyword evidence="1" id="KW-0479">Metal-binding</keyword>
<dbReference type="AlphaFoldDB" id="A0AAV9HNS8"/>
<dbReference type="GO" id="GO:0006355">
    <property type="term" value="P:regulation of DNA-templated transcription"/>
    <property type="evidence" value="ECO:0007669"/>
    <property type="project" value="InterPro"/>
</dbReference>
<accession>A0AAV9HNS8</accession>
<dbReference type="CDD" id="cd00202">
    <property type="entry name" value="ZnF_GATA"/>
    <property type="match status" value="1"/>
</dbReference>
<organism evidence="3 4">
    <name type="scientific">Cladorrhinum samala</name>
    <dbReference type="NCBI Taxonomy" id="585594"/>
    <lineage>
        <taxon>Eukaryota</taxon>
        <taxon>Fungi</taxon>
        <taxon>Dikarya</taxon>
        <taxon>Ascomycota</taxon>
        <taxon>Pezizomycotina</taxon>
        <taxon>Sordariomycetes</taxon>
        <taxon>Sordariomycetidae</taxon>
        <taxon>Sordariales</taxon>
        <taxon>Podosporaceae</taxon>
        <taxon>Cladorrhinum</taxon>
    </lineage>
</organism>
<keyword evidence="1" id="KW-0862">Zinc</keyword>
<comment type="caution">
    <text evidence="3">The sequence shown here is derived from an EMBL/GenBank/DDBJ whole genome shotgun (WGS) entry which is preliminary data.</text>
</comment>
<dbReference type="InterPro" id="IPR013088">
    <property type="entry name" value="Znf_NHR/GATA"/>
</dbReference>
<keyword evidence="4" id="KW-1185">Reference proteome</keyword>
<feature type="non-terminal residue" evidence="3">
    <location>
        <position position="161"/>
    </location>
</feature>
<reference evidence="3" key="2">
    <citation type="submission" date="2023-06" db="EMBL/GenBank/DDBJ databases">
        <authorList>
            <consortium name="Lawrence Berkeley National Laboratory"/>
            <person name="Mondo S.J."/>
            <person name="Hensen N."/>
            <person name="Bonometti L."/>
            <person name="Westerberg I."/>
            <person name="Brannstrom I.O."/>
            <person name="Guillou S."/>
            <person name="Cros-Aarteil S."/>
            <person name="Calhoun S."/>
            <person name="Haridas S."/>
            <person name="Kuo A."/>
            <person name="Pangilinan J."/>
            <person name="Riley R."/>
            <person name="Labutti K."/>
            <person name="Andreopoulos B."/>
            <person name="Lipzen A."/>
            <person name="Chen C."/>
            <person name="Yanf M."/>
            <person name="Daum C."/>
            <person name="Ng V."/>
            <person name="Clum A."/>
            <person name="Steindorff A."/>
            <person name="Ohm R."/>
            <person name="Martin F."/>
            <person name="Silar P."/>
            <person name="Natvig D."/>
            <person name="Lalanne C."/>
            <person name="Gautier V."/>
            <person name="Ament-Velasquez S.L."/>
            <person name="Kruys A."/>
            <person name="Hutchinson M.I."/>
            <person name="Powell A.J."/>
            <person name="Barry K."/>
            <person name="Miller A.N."/>
            <person name="Grigoriev I.V."/>
            <person name="Debuchy R."/>
            <person name="Gladieux P."/>
            <person name="Thoren M.H."/>
            <person name="Johannesson H."/>
        </authorList>
    </citation>
    <scope>NUCLEOTIDE SEQUENCE</scope>
    <source>
        <strain evidence="3">PSN324</strain>
    </source>
</reference>
<keyword evidence="1" id="KW-0863">Zinc-finger</keyword>
<dbReference type="SMART" id="SM00401">
    <property type="entry name" value="ZnF_GATA"/>
    <property type="match status" value="1"/>
</dbReference>
<feature type="non-terminal residue" evidence="3">
    <location>
        <position position="1"/>
    </location>
</feature>
<dbReference type="PROSITE" id="PS50114">
    <property type="entry name" value="GATA_ZN_FINGER_2"/>
    <property type="match status" value="1"/>
</dbReference>
<proteinExistence type="predicted"/>
<dbReference type="Proteomes" id="UP001321749">
    <property type="component" value="Unassembled WGS sequence"/>
</dbReference>
<reference evidence="3" key="1">
    <citation type="journal article" date="2023" name="Mol. Phylogenet. Evol.">
        <title>Genome-scale phylogeny and comparative genomics of the fungal order Sordariales.</title>
        <authorList>
            <person name="Hensen N."/>
            <person name="Bonometti L."/>
            <person name="Westerberg I."/>
            <person name="Brannstrom I.O."/>
            <person name="Guillou S."/>
            <person name="Cros-Aarteil S."/>
            <person name="Calhoun S."/>
            <person name="Haridas S."/>
            <person name="Kuo A."/>
            <person name="Mondo S."/>
            <person name="Pangilinan J."/>
            <person name="Riley R."/>
            <person name="LaButti K."/>
            <person name="Andreopoulos B."/>
            <person name="Lipzen A."/>
            <person name="Chen C."/>
            <person name="Yan M."/>
            <person name="Daum C."/>
            <person name="Ng V."/>
            <person name="Clum A."/>
            <person name="Steindorff A."/>
            <person name="Ohm R.A."/>
            <person name="Martin F."/>
            <person name="Silar P."/>
            <person name="Natvig D.O."/>
            <person name="Lalanne C."/>
            <person name="Gautier V."/>
            <person name="Ament-Velasquez S.L."/>
            <person name="Kruys A."/>
            <person name="Hutchinson M.I."/>
            <person name="Powell A.J."/>
            <person name="Barry K."/>
            <person name="Miller A.N."/>
            <person name="Grigoriev I.V."/>
            <person name="Debuchy R."/>
            <person name="Gladieux P."/>
            <person name="Hiltunen Thoren M."/>
            <person name="Johannesson H."/>
        </authorList>
    </citation>
    <scope>NUCLEOTIDE SEQUENCE</scope>
    <source>
        <strain evidence="3">PSN324</strain>
    </source>
</reference>
<gene>
    <name evidence="3" type="ORF">QBC42DRAFT_153280</name>
</gene>
<sequence>VPSEAPEEDSFAFGIEKGFWRVEHGARELLRFAKIYHQHRDTLADGNRAGVESLPKEIDLISMTQLSYGVLHAVSDLRAHSQRAMHHHALISNDNRVAKRQRQTRSRKRKTMATEISCAECFCTSTPQWRNDSAGRTLCNVCGLIQAKRCQMYGSGYVSRS</sequence>
<evidence type="ECO:0000313" key="4">
    <source>
        <dbReference type="Proteomes" id="UP001321749"/>
    </source>
</evidence>
<evidence type="ECO:0000313" key="3">
    <source>
        <dbReference type="EMBL" id="KAK4461203.1"/>
    </source>
</evidence>
<protein>
    <recommendedName>
        <fullName evidence="2">GATA-type domain-containing protein</fullName>
    </recommendedName>
</protein>
<dbReference type="GO" id="GO:0008270">
    <property type="term" value="F:zinc ion binding"/>
    <property type="evidence" value="ECO:0007669"/>
    <property type="project" value="UniProtKB-KW"/>
</dbReference>
<evidence type="ECO:0000259" key="2">
    <source>
        <dbReference type="PROSITE" id="PS50114"/>
    </source>
</evidence>
<dbReference type="Pfam" id="PF00320">
    <property type="entry name" value="GATA"/>
    <property type="match status" value="1"/>
</dbReference>
<evidence type="ECO:0000256" key="1">
    <source>
        <dbReference type="PROSITE-ProRule" id="PRU00094"/>
    </source>
</evidence>
<dbReference type="EMBL" id="MU864995">
    <property type="protein sequence ID" value="KAK4461203.1"/>
    <property type="molecule type" value="Genomic_DNA"/>
</dbReference>